<dbReference type="Proteomes" id="UP000308600">
    <property type="component" value="Unassembled WGS sequence"/>
</dbReference>
<name>A0ACD2ZXW1_9AGAR</name>
<accession>A0ACD2ZXW1</accession>
<evidence type="ECO:0000313" key="2">
    <source>
        <dbReference type="Proteomes" id="UP000308600"/>
    </source>
</evidence>
<dbReference type="EMBL" id="ML209509">
    <property type="protein sequence ID" value="TFK58251.1"/>
    <property type="molecule type" value="Genomic_DNA"/>
</dbReference>
<gene>
    <name evidence="1" type="ORF">BDN72DRAFT_906922</name>
</gene>
<reference evidence="1 2" key="1">
    <citation type="journal article" date="2019" name="Nat. Ecol. Evol.">
        <title>Megaphylogeny resolves global patterns of mushroom evolution.</title>
        <authorList>
            <person name="Varga T."/>
            <person name="Krizsan K."/>
            <person name="Foldi C."/>
            <person name="Dima B."/>
            <person name="Sanchez-Garcia M."/>
            <person name="Sanchez-Ramirez S."/>
            <person name="Szollosi G.J."/>
            <person name="Szarkandi J.G."/>
            <person name="Papp V."/>
            <person name="Albert L."/>
            <person name="Andreopoulos W."/>
            <person name="Angelini C."/>
            <person name="Antonin V."/>
            <person name="Barry K.W."/>
            <person name="Bougher N.L."/>
            <person name="Buchanan P."/>
            <person name="Buyck B."/>
            <person name="Bense V."/>
            <person name="Catcheside P."/>
            <person name="Chovatia M."/>
            <person name="Cooper J."/>
            <person name="Damon W."/>
            <person name="Desjardin D."/>
            <person name="Finy P."/>
            <person name="Geml J."/>
            <person name="Haridas S."/>
            <person name="Hughes K."/>
            <person name="Justo A."/>
            <person name="Karasinski D."/>
            <person name="Kautmanova I."/>
            <person name="Kiss B."/>
            <person name="Kocsube S."/>
            <person name="Kotiranta H."/>
            <person name="LaButti K.M."/>
            <person name="Lechner B.E."/>
            <person name="Liimatainen K."/>
            <person name="Lipzen A."/>
            <person name="Lukacs Z."/>
            <person name="Mihaltcheva S."/>
            <person name="Morgado L.N."/>
            <person name="Niskanen T."/>
            <person name="Noordeloos M.E."/>
            <person name="Ohm R.A."/>
            <person name="Ortiz-Santana B."/>
            <person name="Ovrebo C."/>
            <person name="Racz N."/>
            <person name="Riley R."/>
            <person name="Savchenko A."/>
            <person name="Shiryaev A."/>
            <person name="Soop K."/>
            <person name="Spirin V."/>
            <person name="Szebenyi C."/>
            <person name="Tomsovsky M."/>
            <person name="Tulloss R.E."/>
            <person name="Uehling J."/>
            <person name="Grigoriev I.V."/>
            <person name="Vagvolgyi C."/>
            <person name="Papp T."/>
            <person name="Martin F.M."/>
            <person name="Miettinen O."/>
            <person name="Hibbett D.S."/>
            <person name="Nagy L.G."/>
        </authorList>
    </citation>
    <scope>NUCLEOTIDE SEQUENCE [LARGE SCALE GENOMIC DNA]</scope>
    <source>
        <strain evidence="1 2">NL-1719</strain>
    </source>
</reference>
<organism evidence="1 2">
    <name type="scientific">Pluteus cervinus</name>
    <dbReference type="NCBI Taxonomy" id="181527"/>
    <lineage>
        <taxon>Eukaryota</taxon>
        <taxon>Fungi</taxon>
        <taxon>Dikarya</taxon>
        <taxon>Basidiomycota</taxon>
        <taxon>Agaricomycotina</taxon>
        <taxon>Agaricomycetes</taxon>
        <taxon>Agaricomycetidae</taxon>
        <taxon>Agaricales</taxon>
        <taxon>Pluteineae</taxon>
        <taxon>Pluteaceae</taxon>
        <taxon>Pluteus</taxon>
    </lineage>
</organism>
<protein>
    <submittedName>
        <fullName evidence="1">Uncharacterized protein</fullName>
    </submittedName>
</protein>
<keyword evidence="2" id="KW-1185">Reference proteome</keyword>
<sequence>MSEHRPRQLHYPRRLGVRSRDIERVRWQGGHGTLILCHNRFGRVLDGTPYCGRVPGVVARVQETDCKIKLDVRESPDRLRHLLLRQSLGVLDGMQFLLRPELPYVNFHPTNRFTTKARFTFRKTVNGVNRLPVKERDGSEVDLDANELVGRDVDIVFALIHRHVGFGRAIAVAHVLQIVLV</sequence>
<evidence type="ECO:0000313" key="1">
    <source>
        <dbReference type="EMBL" id="TFK58251.1"/>
    </source>
</evidence>
<proteinExistence type="predicted"/>